<keyword evidence="1 2" id="KW-0732">Signal</keyword>
<accession>A0A833Q625</accession>
<dbReference type="PANTHER" id="PTHR33470">
    <property type="entry name" value="OS01G0164075 PROTEIN"/>
    <property type="match status" value="1"/>
</dbReference>
<gene>
    <name evidence="3" type="ORF">FCM35_KLT21952</name>
</gene>
<dbReference type="PANTHER" id="PTHR33470:SF29">
    <property type="entry name" value="POLLEN OLE E 1 ALLERGEN AND EXTENSIN FAMILY PROTEIN"/>
    <property type="match status" value="1"/>
</dbReference>
<evidence type="ECO:0000256" key="1">
    <source>
        <dbReference type="ARBA" id="ARBA00022729"/>
    </source>
</evidence>
<protein>
    <submittedName>
        <fullName evidence="3">Proline-rich protein 3</fullName>
    </submittedName>
</protein>
<organism evidence="3 4">
    <name type="scientific">Carex littledalei</name>
    <dbReference type="NCBI Taxonomy" id="544730"/>
    <lineage>
        <taxon>Eukaryota</taxon>
        <taxon>Viridiplantae</taxon>
        <taxon>Streptophyta</taxon>
        <taxon>Embryophyta</taxon>
        <taxon>Tracheophyta</taxon>
        <taxon>Spermatophyta</taxon>
        <taxon>Magnoliopsida</taxon>
        <taxon>Liliopsida</taxon>
        <taxon>Poales</taxon>
        <taxon>Cyperaceae</taxon>
        <taxon>Cyperoideae</taxon>
        <taxon>Cariceae</taxon>
        <taxon>Carex</taxon>
        <taxon>Carex subgen. Euthyceras</taxon>
    </lineage>
</organism>
<proteinExistence type="predicted"/>
<feature type="signal peptide" evidence="2">
    <location>
        <begin position="1"/>
        <end position="19"/>
    </location>
</feature>
<dbReference type="GO" id="GO:0071944">
    <property type="term" value="C:cell periphery"/>
    <property type="evidence" value="ECO:0007669"/>
    <property type="project" value="TreeGrafter"/>
</dbReference>
<dbReference type="OrthoDB" id="747559at2759"/>
<evidence type="ECO:0000313" key="4">
    <source>
        <dbReference type="Proteomes" id="UP000623129"/>
    </source>
</evidence>
<evidence type="ECO:0000313" key="3">
    <source>
        <dbReference type="EMBL" id="KAF3319780.1"/>
    </source>
</evidence>
<comment type="caution">
    <text evidence="3">The sequence shown here is derived from an EMBL/GenBank/DDBJ whole genome shotgun (WGS) entry which is preliminary data.</text>
</comment>
<reference evidence="3" key="1">
    <citation type="submission" date="2020-01" db="EMBL/GenBank/DDBJ databases">
        <title>Genome sequence of Kobresia littledalei, the first chromosome-level genome in the family Cyperaceae.</title>
        <authorList>
            <person name="Qu G."/>
        </authorList>
    </citation>
    <scope>NUCLEOTIDE SEQUENCE</scope>
    <source>
        <strain evidence="3">C.B.Clarke</strain>
        <tissue evidence="3">Leaf</tissue>
    </source>
</reference>
<evidence type="ECO:0000256" key="2">
    <source>
        <dbReference type="SAM" id="SignalP"/>
    </source>
</evidence>
<name>A0A833Q625_9POAL</name>
<dbReference type="EMBL" id="SWLB01000207">
    <property type="protein sequence ID" value="KAF3319780.1"/>
    <property type="molecule type" value="Genomic_DNA"/>
</dbReference>
<dbReference type="Proteomes" id="UP000623129">
    <property type="component" value="Unassembled WGS sequence"/>
</dbReference>
<sequence length="161" mass="17626">MGRFLIPALVAVAMILVSANNAYGNLSTTAQEFTIYGQVLCQDCTQGWNTFAHGATPIPDAKVDVICPDKNGRPVYHYSDLTDETGVFSITVPYNYNGFTLDPKDAIVRLVSSPSDCNIITNFNHGKSGVSPQNPTTWHPDKVEYECGPFYFTIPQCAVPE</sequence>
<keyword evidence="4" id="KW-1185">Reference proteome</keyword>
<dbReference type="Pfam" id="PF01190">
    <property type="entry name" value="Pollen_Ole_e_1"/>
    <property type="match status" value="1"/>
</dbReference>
<feature type="chain" id="PRO_5033049200" evidence="2">
    <location>
        <begin position="20"/>
        <end position="161"/>
    </location>
</feature>
<dbReference type="AlphaFoldDB" id="A0A833Q625"/>